<dbReference type="VEuPathDB" id="FungiDB:PAAG_05119"/>
<accession>C1H2X6</accession>
<reference evidence="2 3" key="1">
    <citation type="journal article" date="2011" name="PLoS Genet.">
        <title>Comparative genomic analysis of human fungal pathogens causing paracoccidioidomycosis.</title>
        <authorList>
            <person name="Desjardins C.A."/>
            <person name="Champion M.D."/>
            <person name="Holder J.W."/>
            <person name="Muszewska A."/>
            <person name="Goldberg J."/>
            <person name="Bailao A.M."/>
            <person name="Brigido M.M."/>
            <person name="Ferreira M.E."/>
            <person name="Garcia A.M."/>
            <person name="Grynberg M."/>
            <person name="Gujja S."/>
            <person name="Heiman D.I."/>
            <person name="Henn M.R."/>
            <person name="Kodira C.D."/>
            <person name="Leon-Narvaez H."/>
            <person name="Longo L.V."/>
            <person name="Ma L.J."/>
            <person name="Malavazi I."/>
            <person name="Matsuo A.L."/>
            <person name="Morais F.V."/>
            <person name="Pereira M."/>
            <person name="Rodriguez-Brito S."/>
            <person name="Sakthikumar S."/>
            <person name="Salem-Izacc S.M."/>
            <person name="Sykes S.M."/>
            <person name="Teixeira M.M."/>
            <person name="Vallejo M.C."/>
            <person name="Walter M.E."/>
            <person name="Yandava C."/>
            <person name="Young S."/>
            <person name="Zeng Q."/>
            <person name="Zucker J."/>
            <person name="Felipe M.S."/>
            <person name="Goldman G.H."/>
            <person name="Haas B.J."/>
            <person name="McEwen J.G."/>
            <person name="Nino-Vega G."/>
            <person name="Puccia R."/>
            <person name="San-Blas G."/>
            <person name="Soares C.M."/>
            <person name="Birren B.W."/>
            <person name="Cuomo C.A."/>
        </authorList>
    </citation>
    <scope>NUCLEOTIDE SEQUENCE [LARGE SCALE GENOMIC DNA]</scope>
    <source>
        <strain evidence="3">ATCC MYA-826 / Pb01</strain>
    </source>
</reference>
<evidence type="ECO:0000313" key="2">
    <source>
        <dbReference type="EMBL" id="EEH34070.2"/>
    </source>
</evidence>
<dbReference type="InterPro" id="IPR032675">
    <property type="entry name" value="LRR_dom_sf"/>
</dbReference>
<sequence length="378" mass="42977">MVSESTSKTATFVPAEIIIHILSYLREQPTGQHTLYSCCLVSRQWYSTALPLLYERPYIWGSNFEKFALAVCPPAAAYAPRGDLGRFVRRLDFGGLVHHLSTSMTTRFLGRVRDNVEVFVAPASGFSTVNLSAISKCKRLRTLDLIHVIKQIDFQDIKKAVRRLDDLHRLRLPRGTNINTPASHLSWPPNLRKLEITGRLDPALMSTFDWPPRISSLVLAGEALREPVMIPAILENPYLHEHLRRLRVPYESHHTLEHAEILARHISNLYYLAVHGDLVRSSFFRALALLQSPLPLEILSFEESQEFLDFSKKDFIDALEGGLGNLRLVGIHESLLSPRRTVSDDEVDELLKWNANRRGYSKKEIESGDIPVGVYYFG</sequence>
<evidence type="ECO:0000259" key="1">
    <source>
        <dbReference type="Pfam" id="PF12937"/>
    </source>
</evidence>
<dbReference type="eggNOG" id="ENOG502QSAP">
    <property type="taxonomic scope" value="Eukaryota"/>
</dbReference>
<dbReference type="Gene3D" id="3.80.10.10">
    <property type="entry name" value="Ribonuclease Inhibitor"/>
    <property type="match status" value="1"/>
</dbReference>
<dbReference type="InterPro" id="IPR001810">
    <property type="entry name" value="F-box_dom"/>
</dbReference>
<name>C1H2X6_PARBA</name>
<evidence type="ECO:0000313" key="3">
    <source>
        <dbReference type="Proteomes" id="UP000002059"/>
    </source>
</evidence>
<gene>
    <name evidence="2" type="ORF">PAAG_05119</name>
</gene>
<dbReference type="SUPFAM" id="SSF52047">
    <property type="entry name" value="RNI-like"/>
    <property type="match status" value="1"/>
</dbReference>
<organism evidence="2 3">
    <name type="scientific">Paracoccidioides lutzii (strain ATCC MYA-826 / Pb01)</name>
    <name type="common">Paracoccidioides brasiliensis</name>
    <dbReference type="NCBI Taxonomy" id="502779"/>
    <lineage>
        <taxon>Eukaryota</taxon>
        <taxon>Fungi</taxon>
        <taxon>Dikarya</taxon>
        <taxon>Ascomycota</taxon>
        <taxon>Pezizomycotina</taxon>
        <taxon>Eurotiomycetes</taxon>
        <taxon>Eurotiomycetidae</taxon>
        <taxon>Onygenales</taxon>
        <taxon>Ajellomycetaceae</taxon>
        <taxon>Paracoccidioides</taxon>
    </lineage>
</organism>
<dbReference type="EMBL" id="KN294004">
    <property type="protein sequence ID" value="EEH34070.2"/>
    <property type="molecule type" value="Genomic_DNA"/>
</dbReference>
<dbReference type="KEGG" id="pbl:PAAG_05119"/>
<protein>
    <submittedName>
        <fullName evidence="2">F-box domain-containing protein</fullName>
    </submittedName>
</protein>
<dbReference type="RefSeq" id="XP_015699701.1">
    <property type="nucleotide sequence ID" value="XM_015845475.1"/>
</dbReference>
<dbReference type="Gene3D" id="1.20.1280.50">
    <property type="match status" value="1"/>
</dbReference>
<dbReference type="InterPro" id="IPR036047">
    <property type="entry name" value="F-box-like_dom_sf"/>
</dbReference>
<dbReference type="Pfam" id="PF12937">
    <property type="entry name" value="F-box-like"/>
    <property type="match status" value="1"/>
</dbReference>
<dbReference type="OrthoDB" id="2125396at2759"/>
<dbReference type="HOGENOM" id="CLU_042679_0_0_1"/>
<dbReference type="GeneID" id="9096330"/>
<proteinExistence type="predicted"/>
<dbReference type="AlphaFoldDB" id="C1H2X6"/>
<feature type="domain" description="F-box" evidence="1">
    <location>
        <begin position="14"/>
        <end position="59"/>
    </location>
</feature>
<dbReference type="SUPFAM" id="SSF81383">
    <property type="entry name" value="F-box domain"/>
    <property type="match status" value="1"/>
</dbReference>
<dbReference type="Proteomes" id="UP000002059">
    <property type="component" value="Partially assembled WGS sequence"/>
</dbReference>
<dbReference type="OMA" id="AINCWAS"/>
<keyword evidence="3" id="KW-1185">Reference proteome</keyword>